<dbReference type="Proteomes" id="UP001281147">
    <property type="component" value="Unassembled WGS sequence"/>
</dbReference>
<proteinExistence type="predicted"/>
<gene>
    <name evidence="1" type="ORF">LTR37_009915</name>
</gene>
<accession>A0ACC3N8A8</accession>
<sequence>MLSVCILSISTKCNGRSGRLDVQQWSALWEAEAGQRGAEASIDTKRASRLPDIGFGFSFLRSHITVEQISVMKRAGSTLKSPEWRSKRGCRENLSTGQKQSLDSTEDDLDIPDTEEATNYVNHYNLILPFAEEHRNTSSAQYIWRHAHDVEMTISDIKETIKAAANKLQGMYRKLYQQTELFADVTLLQQPDGYVGGDMLSLPHDRLKEYLDLMETRDAQQFANYVDKILGASKNTVPPHDESQTDLSDAVSDTGPFERLGDIEPFLYKALMLVQKMMDLGLWLEVPRTLVLLKTLYHRENSRPSRADDQFDHELIDEILQCFTDERTIIPSSRHECDAKTPHSQHTCIIRVGGLKWLSHRELARDRLRYRDFAFAARALGTAYTSMRCQPLRHHKECFHENSVDLLGWLQTKAWSEIRSNVYRCLGPVFATELVDRIFEYALMAEDITEQPGTQMIVTEGEARGWVARHTKEIYRCESMKCADQSEAPHGFGSRFEDIYDDGSFDSD</sequence>
<evidence type="ECO:0000313" key="1">
    <source>
        <dbReference type="EMBL" id="KAK3711128.1"/>
    </source>
</evidence>
<keyword evidence="2" id="KW-1185">Reference proteome</keyword>
<name>A0ACC3N8A8_9PEZI</name>
<organism evidence="1 2">
    <name type="scientific">Vermiconidia calcicola</name>
    <dbReference type="NCBI Taxonomy" id="1690605"/>
    <lineage>
        <taxon>Eukaryota</taxon>
        <taxon>Fungi</taxon>
        <taxon>Dikarya</taxon>
        <taxon>Ascomycota</taxon>
        <taxon>Pezizomycotina</taxon>
        <taxon>Dothideomycetes</taxon>
        <taxon>Dothideomycetidae</taxon>
        <taxon>Mycosphaerellales</taxon>
        <taxon>Extremaceae</taxon>
        <taxon>Vermiconidia</taxon>
    </lineage>
</organism>
<comment type="caution">
    <text evidence="1">The sequence shown here is derived from an EMBL/GenBank/DDBJ whole genome shotgun (WGS) entry which is preliminary data.</text>
</comment>
<evidence type="ECO:0000313" key="2">
    <source>
        <dbReference type="Proteomes" id="UP001281147"/>
    </source>
</evidence>
<dbReference type="EMBL" id="JAUTXU010000079">
    <property type="protein sequence ID" value="KAK3711128.1"/>
    <property type="molecule type" value="Genomic_DNA"/>
</dbReference>
<protein>
    <submittedName>
        <fullName evidence="1">Uncharacterized protein</fullName>
    </submittedName>
</protein>
<reference evidence="1" key="1">
    <citation type="submission" date="2023-07" db="EMBL/GenBank/DDBJ databases">
        <title>Black Yeasts Isolated from many extreme environments.</title>
        <authorList>
            <person name="Coleine C."/>
            <person name="Stajich J.E."/>
            <person name="Selbmann L."/>
        </authorList>
    </citation>
    <scope>NUCLEOTIDE SEQUENCE</scope>
    <source>
        <strain evidence="1">CCFEE 5714</strain>
    </source>
</reference>